<comment type="caution">
    <text evidence="1">The sequence shown here is derived from an EMBL/GenBank/DDBJ whole genome shotgun (WGS) entry which is preliminary data.</text>
</comment>
<proteinExistence type="predicted"/>
<protein>
    <submittedName>
        <fullName evidence="1">Uncharacterized protein</fullName>
    </submittedName>
</protein>
<name>A0ABT4SRM4_9ACTN</name>
<reference evidence="1 2" key="1">
    <citation type="submission" date="2022-11" db="EMBL/GenBank/DDBJ databases">
        <title>Nonomuraea corallina sp. nov., a new species of the genus Nonomuraea isolated from sea side sediment in Thai sea.</title>
        <authorList>
            <person name="Ngamcharungchit C."/>
            <person name="Matsumoto A."/>
            <person name="Suriyachadkun C."/>
            <person name="Panbangred W."/>
            <person name="Inahashi Y."/>
            <person name="Intra B."/>
        </authorList>
    </citation>
    <scope>NUCLEOTIDE SEQUENCE [LARGE SCALE GENOMIC DNA]</scope>
    <source>
        <strain evidence="1 2">DSM 43553</strain>
    </source>
</reference>
<dbReference type="Proteomes" id="UP001212498">
    <property type="component" value="Unassembled WGS sequence"/>
</dbReference>
<organism evidence="1 2">
    <name type="scientific">Nonomuraea ferruginea</name>
    <dbReference type="NCBI Taxonomy" id="46174"/>
    <lineage>
        <taxon>Bacteria</taxon>
        <taxon>Bacillati</taxon>
        <taxon>Actinomycetota</taxon>
        <taxon>Actinomycetes</taxon>
        <taxon>Streptosporangiales</taxon>
        <taxon>Streptosporangiaceae</taxon>
        <taxon>Nonomuraea</taxon>
    </lineage>
</organism>
<sequence length="277" mass="29341">MGQSFGDGEQAVAVEEGCEDLFHHGRGGGIEFQPVGTLAVGGLGRVGVWTRVGQPVAVRWPTSQEAALHLGLGGHGGAHTDLDAVALAFAHSAEHAHDQVMSLVGRIDRAAHLRHPERDPEVLEDGEGQAVLVAIEGPVWFTDHHCVEAAIRVAQCGEQRRRVRAALPGDRTGLVDVEELGDDHAPARLDERAGAGDLPGPRGLGVLVVLSGDPAVEGEGDGVHGFLTRHSDGWPACLGEPLTAGRAVRRLRRASGAAVRWERQRAESIGYGCWMRS</sequence>
<evidence type="ECO:0000313" key="2">
    <source>
        <dbReference type="Proteomes" id="UP001212498"/>
    </source>
</evidence>
<evidence type="ECO:0000313" key="1">
    <source>
        <dbReference type="EMBL" id="MDA0639817.1"/>
    </source>
</evidence>
<accession>A0ABT4SRM4</accession>
<gene>
    <name evidence="1" type="ORF">OUY24_04230</name>
</gene>
<keyword evidence="2" id="KW-1185">Reference proteome</keyword>
<dbReference type="EMBL" id="JAPNUD010000007">
    <property type="protein sequence ID" value="MDA0639817.1"/>
    <property type="molecule type" value="Genomic_DNA"/>
</dbReference>